<protein>
    <recommendedName>
        <fullName evidence="4">DUF3307 domain-containing protein</fullName>
    </recommendedName>
</protein>
<dbReference type="Proteomes" id="UP000005699">
    <property type="component" value="Unassembled WGS sequence"/>
</dbReference>
<dbReference type="EMBL" id="AEVB01000010">
    <property type="protein sequence ID" value="EFW89341.1"/>
    <property type="molecule type" value="Genomic_DNA"/>
</dbReference>
<feature type="transmembrane region" description="Helical" evidence="1">
    <location>
        <begin position="54"/>
        <end position="77"/>
    </location>
</feature>
<reference evidence="2 3" key="1">
    <citation type="submission" date="2010-12" db="EMBL/GenBank/DDBJ databases">
        <authorList>
            <person name="Muzny D."/>
            <person name="Qin X."/>
            <person name="Deng J."/>
            <person name="Jiang H."/>
            <person name="Liu Y."/>
            <person name="Qu J."/>
            <person name="Song X.-Z."/>
            <person name="Zhang L."/>
            <person name="Thornton R."/>
            <person name="Coyle M."/>
            <person name="Francisco L."/>
            <person name="Jackson L."/>
            <person name="Javaid M."/>
            <person name="Korchina V."/>
            <person name="Kovar C."/>
            <person name="Mata R."/>
            <person name="Mathew T."/>
            <person name="Ngo R."/>
            <person name="Nguyen L."/>
            <person name="Nguyen N."/>
            <person name="Okwuonu G."/>
            <person name="Ongeri F."/>
            <person name="Pham C."/>
            <person name="Simmons D."/>
            <person name="Wilczek-Boney K."/>
            <person name="Hale W."/>
            <person name="Jakkamsetti A."/>
            <person name="Pham P."/>
            <person name="Ruth R."/>
            <person name="San Lucas F."/>
            <person name="Warren J."/>
            <person name="Zhang J."/>
            <person name="Zhao Z."/>
            <person name="Zhou C."/>
            <person name="Zhu D."/>
            <person name="Lee S."/>
            <person name="Bess C."/>
            <person name="Blankenburg K."/>
            <person name="Forbes L."/>
            <person name="Fu Q."/>
            <person name="Gubbala S."/>
            <person name="Hirani K."/>
            <person name="Jayaseelan J.C."/>
            <person name="Lara F."/>
            <person name="Munidasa M."/>
            <person name="Palculict T."/>
            <person name="Patil S."/>
            <person name="Pu L.-L."/>
            <person name="Saada N."/>
            <person name="Tang L."/>
            <person name="Weissenberger G."/>
            <person name="Zhu Y."/>
            <person name="Hemphill L."/>
            <person name="Shang Y."/>
            <person name="Youmans B."/>
            <person name="Ayvaz T."/>
            <person name="Ross M."/>
            <person name="Santibanez J."/>
            <person name="Aqrawi P."/>
            <person name="Gross S."/>
            <person name="Joshi V."/>
            <person name="Fowler G."/>
            <person name="Nazareth L."/>
            <person name="Reid J."/>
            <person name="Worley K."/>
            <person name="Petrosino J."/>
            <person name="Highlander S."/>
            <person name="Gibbs R."/>
        </authorList>
    </citation>
    <scope>NUCLEOTIDE SEQUENCE [LARGE SCALE GENOMIC DNA]</scope>
    <source>
        <strain evidence="2 3">ATCC 9812</strain>
    </source>
</reference>
<sequence length="162" mass="18396">MLIDYAKFFLAPKFTNGRWPAYLFTVDQFCHYLAIIGIYLAISPQQTQLILNPNWLILALFFLIITKPINIIFKLYFECYQVELEDTSSISGAGAMVGNLERLIIGIFLILGQYAAIALVFTAKSIARYDMISKNQGFAEYYLIGSLFSMISVLVTYALLIF</sequence>
<keyword evidence="1" id="KW-0472">Membrane</keyword>
<evidence type="ECO:0000313" key="3">
    <source>
        <dbReference type="Proteomes" id="UP000005699"/>
    </source>
</evidence>
<evidence type="ECO:0000256" key="1">
    <source>
        <dbReference type="SAM" id="Phobius"/>
    </source>
</evidence>
<proteinExistence type="predicted"/>
<dbReference type="HOGENOM" id="CLU_072282_3_0_9"/>
<keyword evidence="1" id="KW-0812">Transmembrane</keyword>
<feature type="transmembrane region" description="Helical" evidence="1">
    <location>
        <begin position="20"/>
        <end position="42"/>
    </location>
</feature>
<accession>E8JN74</accession>
<name>E8JN74_STREI</name>
<gene>
    <name evidence="2" type="ORF">HMPREF0819_0447</name>
</gene>
<keyword evidence="1" id="KW-1133">Transmembrane helix</keyword>
<evidence type="ECO:0000313" key="2">
    <source>
        <dbReference type="EMBL" id="EFW89341.1"/>
    </source>
</evidence>
<feature type="transmembrane region" description="Helical" evidence="1">
    <location>
        <begin position="141"/>
        <end position="161"/>
    </location>
</feature>
<dbReference type="Pfam" id="PF11750">
    <property type="entry name" value="DUF3307"/>
    <property type="match status" value="1"/>
</dbReference>
<dbReference type="InterPro" id="IPR021737">
    <property type="entry name" value="Phage_phiKZ_Orf197"/>
</dbReference>
<dbReference type="eggNOG" id="ENOG5032WUZ">
    <property type="taxonomic scope" value="Bacteria"/>
</dbReference>
<feature type="transmembrane region" description="Helical" evidence="1">
    <location>
        <begin position="103"/>
        <end position="121"/>
    </location>
</feature>
<organism evidence="2 3">
    <name type="scientific">Streptococcus equinus ATCC 9812</name>
    <dbReference type="NCBI Taxonomy" id="525379"/>
    <lineage>
        <taxon>Bacteria</taxon>
        <taxon>Bacillati</taxon>
        <taxon>Bacillota</taxon>
        <taxon>Bacilli</taxon>
        <taxon>Lactobacillales</taxon>
        <taxon>Streptococcaceae</taxon>
        <taxon>Streptococcus</taxon>
    </lineage>
</organism>
<dbReference type="AlphaFoldDB" id="E8JN74"/>
<evidence type="ECO:0008006" key="4">
    <source>
        <dbReference type="Google" id="ProtNLM"/>
    </source>
</evidence>
<comment type="caution">
    <text evidence="2">The sequence shown here is derived from an EMBL/GenBank/DDBJ whole genome shotgun (WGS) entry which is preliminary data.</text>
</comment>